<reference evidence="4" key="1">
    <citation type="submission" date="2018-05" db="EMBL/GenBank/DDBJ databases">
        <title>Draft genome sequence of Stemphylium lycopersici strain CIDEFI 213.</title>
        <authorList>
            <person name="Medina R."/>
            <person name="Franco M.E.E."/>
            <person name="Lucentini C.G."/>
            <person name="Saparrat M.C.N."/>
            <person name="Balatti P.A."/>
        </authorList>
    </citation>
    <scope>NUCLEOTIDE SEQUENCE [LARGE SCALE GENOMIC DNA]</scope>
    <source>
        <strain evidence="4">CIDEFI 213</strain>
    </source>
</reference>
<keyword evidence="4" id="KW-1185">Reference proteome</keyword>
<evidence type="ECO:0000313" key="3">
    <source>
        <dbReference type="EMBL" id="RAR08429.1"/>
    </source>
</evidence>
<feature type="domain" description="JmjC" evidence="2">
    <location>
        <begin position="847"/>
        <end position="1000"/>
    </location>
</feature>
<evidence type="ECO:0000259" key="2">
    <source>
        <dbReference type="PROSITE" id="PS51184"/>
    </source>
</evidence>
<dbReference type="InterPro" id="IPR041667">
    <property type="entry name" value="Cupin_8"/>
</dbReference>
<dbReference type="PANTHER" id="PTHR12461">
    <property type="entry name" value="HYPOXIA-INDUCIBLE FACTOR 1 ALPHA INHIBITOR-RELATED"/>
    <property type="match status" value="1"/>
</dbReference>
<comment type="caution">
    <text evidence="3">The sequence shown here is derived from an EMBL/GenBank/DDBJ whole genome shotgun (WGS) entry which is preliminary data.</text>
</comment>
<dbReference type="AlphaFoldDB" id="A0A364N022"/>
<sequence>MDTRATAFSMSAPDQNAPKKPNKILPVPYEFRRLSHLRERQMIVNEIKISTGCTVIPQWDQGRIYQFGIVGTGPGLEKAVRYINQWISKAHVKSMDSAAWAKTPAFDTNKWYYEEVEVLERERKQVFRNPAPEGISPRDVFNNKLEALNAIRMQNEVYISLLPATGGVWQIEIQASEDANIEAAEVHLKTMIDMVKAEEMGLQNTLNMILDDREGVEVVLGKADAWWPNHQDQLVPRLLPSGMMELPGSFRAEILHYTQLSRIQRSFQLALEAVRHRKGAYDMVIRLGCLAMSSQQVKDDQVGKQHKKENFLKLVEDAIGFQLSKATCSAEDLLEPTKSAGYFGYMPESLNKTRPMLRGTWVFSDPSSAIVPTREPARHPGRPVVSGQKPIPNPGAASPPNTIVVQIDWTDDEEGLYEKARPRFYRLEQGAKVPKKHMDINLLELGESRGWHFALESLIPVTAKSISPVLTDFAERVKMKSDYDHESVQSFATWDNTPTVKKYLQTGRLDAIYSFGIRKTCYKVELTRMWYPTGRLPTWGLAVRHTEWATHLAELERLPVGRKADWGDTIATFLPDDGQSLYTAAGDSDFGTENLKISSDEEASPPRDGIRILMDKLLQLSAIPETPTLISYAIYRQFACLKAPSSPQLLPVFEHVLQAVPQVLDLALVKVLCSSDVLLDEEARAYIHQDVEHDAVTSPPDEPAMFRLSRPPLPTNLSARTYSLDANRYRKVKAVEHRDKKKRLSIPDFDAEKPAVFQRAFEDWPAIKKWFLAPNYPYRYPQELNTAYFEDLAEQTVPLEVTRPSADNAQNETFDRIEAPFSLLLAHMSATEEQQTRLYLAQHLIEDLPAKLKDDLPTPLDFLSHLKAKGDIYSSSLWMGTPPTRTPLHRDPNPNLFVQLAGKKTVRMMTPDVGRRVFEKVQRQMRGAGGDANMRGEEMMKGREMEALESAVWAGFGVEGIQGWEATLRSGDALYIPLGWWHAVRGVGKGANASANWWYR</sequence>
<dbReference type="PROSITE" id="PS51184">
    <property type="entry name" value="JMJC"/>
    <property type="match status" value="1"/>
</dbReference>
<dbReference type="Proteomes" id="UP000249619">
    <property type="component" value="Unassembled WGS sequence"/>
</dbReference>
<accession>A0A364N022</accession>
<organism evidence="3 4">
    <name type="scientific">Stemphylium lycopersici</name>
    <name type="common">Tomato gray leaf spot disease fungus</name>
    <name type="synonym">Thyrospora lycopersici</name>
    <dbReference type="NCBI Taxonomy" id="183478"/>
    <lineage>
        <taxon>Eukaryota</taxon>
        <taxon>Fungi</taxon>
        <taxon>Dikarya</taxon>
        <taxon>Ascomycota</taxon>
        <taxon>Pezizomycotina</taxon>
        <taxon>Dothideomycetes</taxon>
        <taxon>Pleosporomycetidae</taxon>
        <taxon>Pleosporales</taxon>
        <taxon>Pleosporineae</taxon>
        <taxon>Pleosporaceae</taxon>
        <taxon>Stemphylium</taxon>
    </lineage>
</organism>
<dbReference type="EMBL" id="QGDH01000087">
    <property type="protein sequence ID" value="RAR08429.1"/>
    <property type="molecule type" value="Genomic_DNA"/>
</dbReference>
<dbReference type="Gene3D" id="2.60.120.650">
    <property type="entry name" value="Cupin"/>
    <property type="match status" value="1"/>
</dbReference>
<dbReference type="PANTHER" id="PTHR12461:SF105">
    <property type="entry name" value="HYPOXIA-INDUCIBLE FACTOR 1-ALPHA INHIBITOR"/>
    <property type="match status" value="1"/>
</dbReference>
<name>A0A364N022_STELY</name>
<dbReference type="Pfam" id="PF13621">
    <property type="entry name" value="Cupin_8"/>
    <property type="match status" value="1"/>
</dbReference>
<proteinExistence type="predicted"/>
<feature type="region of interest" description="Disordered" evidence="1">
    <location>
        <begin position="372"/>
        <end position="401"/>
    </location>
</feature>
<dbReference type="InterPro" id="IPR057227">
    <property type="entry name" value="DUF7905"/>
</dbReference>
<feature type="compositionally biased region" description="Polar residues" evidence="1">
    <location>
        <begin position="1"/>
        <end position="14"/>
    </location>
</feature>
<dbReference type="STRING" id="183478.A0A364N022"/>
<dbReference type="SMART" id="SM00558">
    <property type="entry name" value="JmjC"/>
    <property type="match status" value="1"/>
</dbReference>
<dbReference type="SUPFAM" id="SSF51197">
    <property type="entry name" value="Clavaminate synthase-like"/>
    <property type="match status" value="1"/>
</dbReference>
<evidence type="ECO:0000313" key="4">
    <source>
        <dbReference type="Proteomes" id="UP000249619"/>
    </source>
</evidence>
<protein>
    <recommendedName>
        <fullName evidence="2">JmjC domain-containing protein</fullName>
    </recommendedName>
</protein>
<feature type="region of interest" description="Disordered" evidence="1">
    <location>
        <begin position="1"/>
        <end position="21"/>
    </location>
</feature>
<dbReference type="InterPro" id="IPR003347">
    <property type="entry name" value="JmjC_dom"/>
</dbReference>
<gene>
    <name evidence="3" type="ORF">DDE83_005988</name>
</gene>
<evidence type="ECO:0000256" key="1">
    <source>
        <dbReference type="SAM" id="MobiDB-lite"/>
    </source>
</evidence>
<dbReference type="Pfam" id="PF25482">
    <property type="entry name" value="DUF7905"/>
    <property type="match status" value="1"/>
</dbReference>